<name>A0AAY4C072_9TELE</name>
<dbReference type="PROSITE" id="PS51968">
    <property type="entry name" value="GRH_CP2_DB"/>
    <property type="match status" value="1"/>
</dbReference>
<dbReference type="Pfam" id="PF04516">
    <property type="entry name" value="CP2"/>
    <property type="match status" value="1"/>
</dbReference>
<accession>A0AAY4C072</accession>
<dbReference type="InterPro" id="IPR007604">
    <property type="entry name" value="CP2"/>
</dbReference>
<dbReference type="PANTHER" id="PTHR11037">
    <property type="entry name" value="TRANSCRIPTION FACTOR CP2"/>
    <property type="match status" value="1"/>
</dbReference>
<dbReference type="GeneTree" id="ENSGT00940000157612"/>
<keyword evidence="1" id="KW-0539">Nucleus</keyword>
<dbReference type="GO" id="GO:0000978">
    <property type="term" value="F:RNA polymerase II cis-regulatory region sequence-specific DNA binding"/>
    <property type="evidence" value="ECO:0007669"/>
    <property type="project" value="TreeGrafter"/>
</dbReference>
<sequence>MITCIEEISFNAVSFTWNTNDEPQIYVSVNCLSTDFSSQKGVKGLPINLQIDTYSCGSHGDQVLIHRACCKVKVFCDKGAERKIRDEERKMSRRKGKSQDSHAAGKAKAGEWTTQPSMYTQNMTNKSLRLLEMVKLELKTNYSNIK</sequence>
<evidence type="ECO:0000256" key="2">
    <source>
        <dbReference type="SAM" id="MobiDB-lite"/>
    </source>
</evidence>
<dbReference type="Ensembl" id="ENSDCDT00010032886.1">
    <property type="protein sequence ID" value="ENSDCDP00010026570.1"/>
    <property type="gene ID" value="ENSDCDG00010016834.1"/>
</dbReference>
<evidence type="ECO:0000313" key="4">
    <source>
        <dbReference type="Ensembl" id="ENSDCDP00010026570.1"/>
    </source>
</evidence>
<reference evidence="4" key="3">
    <citation type="submission" date="2025-09" db="UniProtKB">
        <authorList>
            <consortium name="Ensembl"/>
        </authorList>
    </citation>
    <scope>IDENTIFICATION</scope>
</reference>
<organism evidence="4 5">
    <name type="scientific">Denticeps clupeoides</name>
    <name type="common">denticle herring</name>
    <dbReference type="NCBI Taxonomy" id="299321"/>
    <lineage>
        <taxon>Eukaryota</taxon>
        <taxon>Metazoa</taxon>
        <taxon>Chordata</taxon>
        <taxon>Craniata</taxon>
        <taxon>Vertebrata</taxon>
        <taxon>Euteleostomi</taxon>
        <taxon>Actinopterygii</taxon>
        <taxon>Neopterygii</taxon>
        <taxon>Teleostei</taxon>
        <taxon>Clupei</taxon>
        <taxon>Clupeiformes</taxon>
        <taxon>Denticipitoidei</taxon>
        <taxon>Denticipitidae</taxon>
        <taxon>Denticeps</taxon>
    </lineage>
</organism>
<evidence type="ECO:0000256" key="1">
    <source>
        <dbReference type="PROSITE-ProRule" id="PRU01313"/>
    </source>
</evidence>
<dbReference type="Proteomes" id="UP000694580">
    <property type="component" value="Chromosome 14"/>
</dbReference>
<protein>
    <recommendedName>
        <fullName evidence="3">Grh/CP2 DB domain-containing protein</fullName>
    </recommendedName>
</protein>
<feature type="region of interest" description="Disordered" evidence="2">
    <location>
        <begin position="86"/>
        <end position="113"/>
    </location>
</feature>
<comment type="subcellular location">
    <subcellularLocation>
        <location evidence="1">Nucleus</location>
    </subcellularLocation>
</comment>
<keyword evidence="1" id="KW-0238">DNA-binding</keyword>
<reference evidence="4" key="2">
    <citation type="submission" date="2025-08" db="UniProtKB">
        <authorList>
            <consortium name="Ensembl"/>
        </authorList>
    </citation>
    <scope>IDENTIFICATION</scope>
</reference>
<feature type="domain" description="Grh/CP2 DB" evidence="3">
    <location>
        <begin position="1"/>
        <end position="136"/>
    </location>
</feature>
<dbReference type="GO" id="GO:0005634">
    <property type="term" value="C:nucleus"/>
    <property type="evidence" value="ECO:0007669"/>
    <property type="project" value="UniProtKB-SubCell"/>
</dbReference>
<keyword evidence="5" id="KW-1185">Reference proteome</keyword>
<evidence type="ECO:0000313" key="5">
    <source>
        <dbReference type="Proteomes" id="UP000694580"/>
    </source>
</evidence>
<dbReference type="AlphaFoldDB" id="A0AAY4C072"/>
<proteinExistence type="predicted"/>
<reference evidence="4 5" key="1">
    <citation type="submission" date="2020-06" db="EMBL/GenBank/DDBJ databases">
        <authorList>
            <consortium name="Wellcome Sanger Institute Data Sharing"/>
        </authorList>
    </citation>
    <scope>NUCLEOTIDE SEQUENCE [LARGE SCALE GENOMIC DNA]</scope>
</reference>
<dbReference type="GO" id="GO:0001228">
    <property type="term" value="F:DNA-binding transcription activator activity, RNA polymerase II-specific"/>
    <property type="evidence" value="ECO:0007669"/>
    <property type="project" value="TreeGrafter"/>
</dbReference>
<dbReference type="PANTHER" id="PTHR11037:SF20">
    <property type="entry name" value="PROTEIN GRAINYHEAD"/>
    <property type="match status" value="1"/>
</dbReference>
<evidence type="ECO:0000259" key="3">
    <source>
        <dbReference type="PROSITE" id="PS51968"/>
    </source>
</evidence>
<dbReference type="InterPro" id="IPR040167">
    <property type="entry name" value="TF_CP2-like"/>
</dbReference>